<evidence type="ECO:0000313" key="12">
    <source>
        <dbReference type="EMBL" id="KAJ9580603.1"/>
    </source>
</evidence>
<evidence type="ECO:0000256" key="3">
    <source>
        <dbReference type="ARBA" id="ARBA00022670"/>
    </source>
</evidence>
<dbReference type="PANTHER" id="PTHR24264:SF65">
    <property type="entry name" value="SRCR DOMAIN-CONTAINING PROTEIN"/>
    <property type="match status" value="1"/>
</dbReference>
<proteinExistence type="predicted"/>
<keyword evidence="5 9" id="KW-0378">Hydrolase</keyword>
<keyword evidence="3 9" id="KW-0645">Protease</keyword>
<comment type="subcellular location">
    <subcellularLocation>
        <location evidence="1">Secreted</location>
    </subcellularLocation>
</comment>
<dbReference type="InterPro" id="IPR043504">
    <property type="entry name" value="Peptidase_S1_PA_chymotrypsin"/>
</dbReference>
<evidence type="ECO:0000256" key="9">
    <source>
        <dbReference type="RuleBase" id="RU363034"/>
    </source>
</evidence>
<dbReference type="PROSITE" id="PS00135">
    <property type="entry name" value="TRYPSIN_SER"/>
    <property type="match status" value="2"/>
</dbReference>
<evidence type="ECO:0000256" key="4">
    <source>
        <dbReference type="ARBA" id="ARBA00022729"/>
    </source>
</evidence>
<dbReference type="PROSITE" id="PS00134">
    <property type="entry name" value="TRYPSIN_HIS"/>
    <property type="match status" value="2"/>
</dbReference>
<dbReference type="FunFam" id="2.40.10.10:FF:000034">
    <property type="entry name" value="Eupolytin"/>
    <property type="match status" value="1"/>
</dbReference>
<reference evidence="12" key="1">
    <citation type="journal article" date="2023" name="IScience">
        <title>Live-bearing cockroach genome reveals convergent evolutionary mechanisms linked to viviparity in insects and beyond.</title>
        <authorList>
            <person name="Fouks B."/>
            <person name="Harrison M.C."/>
            <person name="Mikhailova A.A."/>
            <person name="Marchal E."/>
            <person name="English S."/>
            <person name="Carruthers M."/>
            <person name="Jennings E.C."/>
            <person name="Chiamaka E.L."/>
            <person name="Frigard R.A."/>
            <person name="Pippel M."/>
            <person name="Attardo G.M."/>
            <person name="Benoit J.B."/>
            <person name="Bornberg-Bauer E."/>
            <person name="Tobe S.S."/>
        </authorList>
    </citation>
    <scope>NUCLEOTIDE SEQUENCE</scope>
    <source>
        <strain evidence="12">Stay&amp;Tobe</strain>
    </source>
</reference>
<dbReference type="EMBL" id="JASPKZ010008247">
    <property type="protein sequence ID" value="KAJ9580603.1"/>
    <property type="molecule type" value="Genomic_DNA"/>
</dbReference>
<dbReference type="Pfam" id="PF00089">
    <property type="entry name" value="Trypsin"/>
    <property type="match status" value="2"/>
</dbReference>
<name>A0AAD8E820_DIPPU</name>
<dbReference type="PANTHER" id="PTHR24264">
    <property type="entry name" value="TRYPSIN-RELATED"/>
    <property type="match status" value="1"/>
</dbReference>
<organism evidence="12 13">
    <name type="scientific">Diploptera punctata</name>
    <name type="common">Pacific beetle cockroach</name>
    <dbReference type="NCBI Taxonomy" id="6984"/>
    <lineage>
        <taxon>Eukaryota</taxon>
        <taxon>Metazoa</taxon>
        <taxon>Ecdysozoa</taxon>
        <taxon>Arthropoda</taxon>
        <taxon>Hexapoda</taxon>
        <taxon>Insecta</taxon>
        <taxon>Pterygota</taxon>
        <taxon>Neoptera</taxon>
        <taxon>Polyneoptera</taxon>
        <taxon>Dictyoptera</taxon>
        <taxon>Blattodea</taxon>
        <taxon>Blaberoidea</taxon>
        <taxon>Blaberidae</taxon>
        <taxon>Diplopterinae</taxon>
        <taxon>Diploptera</taxon>
    </lineage>
</organism>
<reference evidence="12" key="2">
    <citation type="submission" date="2023-05" db="EMBL/GenBank/DDBJ databases">
        <authorList>
            <person name="Fouks B."/>
        </authorList>
    </citation>
    <scope>NUCLEOTIDE SEQUENCE</scope>
    <source>
        <strain evidence="12">Stay&amp;Tobe</strain>
        <tissue evidence="12">Testes</tissue>
    </source>
</reference>
<feature type="signal peptide" evidence="10">
    <location>
        <begin position="1"/>
        <end position="17"/>
    </location>
</feature>
<evidence type="ECO:0000313" key="13">
    <source>
        <dbReference type="Proteomes" id="UP001233999"/>
    </source>
</evidence>
<feature type="chain" id="PRO_5042197600" description="Peptidase S1 domain-containing protein" evidence="10">
    <location>
        <begin position="18"/>
        <end position="546"/>
    </location>
</feature>
<dbReference type="InterPro" id="IPR009003">
    <property type="entry name" value="Peptidase_S1_PA"/>
</dbReference>
<protein>
    <recommendedName>
        <fullName evidence="11">Peptidase S1 domain-containing protein</fullName>
    </recommendedName>
</protein>
<evidence type="ECO:0000256" key="8">
    <source>
        <dbReference type="ARBA" id="ARBA00023157"/>
    </source>
</evidence>
<feature type="domain" description="Peptidase S1" evidence="11">
    <location>
        <begin position="49"/>
        <end position="279"/>
    </location>
</feature>
<dbReference type="Proteomes" id="UP001233999">
    <property type="component" value="Unassembled WGS sequence"/>
</dbReference>
<dbReference type="PROSITE" id="PS50240">
    <property type="entry name" value="TRYPSIN_DOM"/>
    <property type="match status" value="2"/>
</dbReference>
<keyword evidence="7" id="KW-0865">Zymogen</keyword>
<dbReference type="InterPro" id="IPR050127">
    <property type="entry name" value="Serine_Proteases_S1"/>
</dbReference>
<dbReference type="InterPro" id="IPR001314">
    <property type="entry name" value="Peptidase_S1A"/>
</dbReference>
<feature type="domain" description="Peptidase S1" evidence="11">
    <location>
        <begin position="320"/>
        <end position="538"/>
    </location>
</feature>
<dbReference type="GO" id="GO:0005615">
    <property type="term" value="C:extracellular space"/>
    <property type="evidence" value="ECO:0007669"/>
    <property type="project" value="TreeGrafter"/>
</dbReference>
<keyword evidence="8" id="KW-1015">Disulfide bond</keyword>
<dbReference type="SMART" id="SM00020">
    <property type="entry name" value="Tryp_SPc"/>
    <property type="match status" value="2"/>
</dbReference>
<accession>A0AAD8E820</accession>
<keyword evidence="6 9" id="KW-0720">Serine protease</keyword>
<keyword evidence="13" id="KW-1185">Reference proteome</keyword>
<sequence length="546" mass="56312">MFTLLCVFSLLVASLQAVPVEEFGSLDVTPMDVQVHLVEDAPEVVAPKIVNGQQATRGQFPYQAALYLDGSSFCGGSLISTTFVLTAAHCAQSISRFTVYLGAQALSASESGRVIVTSTSKIVHASYNPSTIANDIALIRLPSAVSLSSFIQTITLPGRSLTSNTFAGSSVTVSGWGRTSDTSGVSNQLNYVGLTVITNSVCSSYFGSIIISSTICADGSNRQGSCNGDSGGPMVVTSGGQRIQIGIVSFGSSRGCTAGYPTAYARVTSFLDWISSNAGISIKLCNSAVPVEEVGRLDVTPMDVSVPLVEGAPEVVAPKIVNGQQATRGQFPYQAAVYLDSSSFCGGSLISTTFVLTAAHCAQSVSRFTVYLGAQALSASESGRVIVTSTSKIVHASYNPSTIANDIALIRLPSAVSLSSFIQTIALPGRSLSSNSFAGSTVTVSGWGRTATSTSVSNQLNYVDLTVITNSACSSFFGSYILASTICADGSNRQGSCNGDSGGPMVVTSGGQRIQIGVVSFGSGLGLHSWIPNSIRPCLQSFAGTG</sequence>
<evidence type="ECO:0000256" key="2">
    <source>
        <dbReference type="ARBA" id="ARBA00022525"/>
    </source>
</evidence>
<dbReference type="Gene3D" id="2.40.10.10">
    <property type="entry name" value="Trypsin-like serine proteases"/>
    <property type="match status" value="3"/>
</dbReference>
<keyword evidence="2" id="KW-0964">Secreted</keyword>
<dbReference type="CDD" id="cd00190">
    <property type="entry name" value="Tryp_SPc"/>
    <property type="match status" value="2"/>
</dbReference>
<evidence type="ECO:0000256" key="10">
    <source>
        <dbReference type="SAM" id="SignalP"/>
    </source>
</evidence>
<comment type="caution">
    <text evidence="12">The sequence shown here is derived from an EMBL/GenBank/DDBJ whole genome shotgun (WGS) entry which is preliminary data.</text>
</comment>
<evidence type="ECO:0000256" key="5">
    <source>
        <dbReference type="ARBA" id="ARBA00022801"/>
    </source>
</evidence>
<dbReference type="InterPro" id="IPR033116">
    <property type="entry name" value="TRYPSIN_SER"/>
</dbReference>
<gene>
    <name evidence="12" type="ORF">L9F63_024218</name>
</gene>
<evidence type="ECO:0000259" key="11">
    <source>
        <dbReference type="PROSITE" id="PS50240"/>
    </source>
</evidence>
<keyword evidence="4 10" id="KW-0732">Signal</keyword>
<dbReference type="GO" id="GO:0004252">
    <property type="term" value="F:serine-type endopeptidase activity"/>
    <property type="evidence" value="ECO:0007669"/>
    <property type="project" value="InterPro"/>
</dbReference>
<dbReference type="SUPFAM" id="SSF50494">
    <property type="entry name" value="Trypsin-like serine proteases"/>
    <property type="match status" value="2"/>
</dbReference>
<evidence type="ECO:0000256" key="6">
    <source>
        <dbReference type="ARBA" id="ARBA00022825"/>
    </source>
</evidence>
<dbReference type="InterPro" id="IPR001254">
    <property type="entry name" value="Trypsin_dom"/>
</dbReference>
<dbReference type="PRINTS" id="PR00722">
    <property type="entry name" value="CHYMOTRYPSIN"/>
</dbReference>
<dbReference type="InterPro" id="IPR018114">
    <property type="entry name" value="TRYPSIN_HIS"/>
</dbReference>
<dbReference type="AlphaFoldDB" id="A0AAD8E820"/>
<dbReference type="GO" id="GO:0006508">
    <property type="term" value="P:proteolysis"/>
    <property type="evidence" value="ECO:0007669"/>
    <property type="project" value="UniProtKB-KW"/>
</dbReference>
<evidence type="ECO:0000256" key="7">
    <source>
        <dbReference type="ARBA" id="ARBA00023145"/>
    </source>
</evidence>
<dbReference type="FunFam" id="2.40.10.10:FF:000146">
    <property type="entry name" value="Serine protease 53"/>
    <property type="match status" value="1"/>
</dbReference>
<evidence type="ECO:0000256" key="1">
    <source>
        <dbReference type="ARBA" id="ARBA00004613"/>
    </source>
</evidence>